<dbReference type="PANTHER" id="PTHR46825:SF15">
    <property type="entry name" value="BETA-LACTAMASE-RELATED DOMAIN-CONTAINING PROTEIN"/>
    <property type="match status" value="1"/>
</dbReference>
<feature type="domain" description="Beta-lactamase-related" evidence="1">
    <location>
        <begin position="70"/>
        <end position="397"/>
    </location>
</feature>
<evidence type="ECO:0000313" key="2">
    <source>
        <dbReference type="EMBL" id="PWN06326.1"/>
    </source>
</evidence>
<name>A0A316U0Q6_9BACT</name>
<dbReference type="InterPro" id="IPR001466">
    <property type="entry name" value="Beta-lactam-related"/>
</dbReference>
<dbReference type="InterPro" id="IPR012338">
    <property type="entry name" value="Beta-lactam/transpept-like"/>
</dbReference>
<dbReference type="GO" id="GO:0016787">
    <property type="term" value="F:hydrolase activity"/>
    <property type="evidence" value="ECO:0007669"/>
    <property type="project" value="UniProtKB-KW"/>
</dbReference>
<sequence length="424" mass="47252">MWVFKHKPEPFPAASNRYSVNRIFSALLLPIVILASYLAFASPGTEPPANDPESDEWVMDDELAAYLNQFEKDFKEGLDGKRIPGAAVAIVKDGRVVFQKGFGVKDTGSEEPVNEHTVFRLGSVSKGFASVLTGVLVEEGLVDWDDSVSDYLDEFRLNDPEQTERVQVRHLLSHTSGLPRHAYTNLVEDGLSLERIIPRFESVPLISREGEQIAYQNAAYSTIEKVLEGQTGSDFNTLLEQKLFGPLGMDFASATREGIQSSENRTLPHIYHSRRRGYVPVSITGKYYNAVSSGGINASASDMGKWMLLLTGNAPDVISNETLDEIFNPLADINNRRFSRHWNGVNRSHYAMGWRVLDNHGQKVVYHGGYVNGYRSEIAFAPADGVGICILINTSSSYPLEVIPDFFNYFRNEDIPDYRKGQAG</sequence>
<reference evidence="2 3" key="1">
    <citation type="submission" date="2018-05" db="EMBL/GenBank/DDBJ databases">
        <title>Rhodohalobacter halophilus gen. nov., sp. nov., a moderately halophilic member of the family Balneolaceae.</title>
        <authorList>
            <person name="Liu Z.-W."/>
        </authorList>
    </citation>
    <scope>NUCLEOTIDE SEQUENCE [LARGE SCALE GENOMIC DNA]</scope>
    <source>
        <strain evidence="2 3">8A47</strain>
    </source>
</reference>
<comment type="caution">
    <text evidence="2">The sequence shown here is derived from an EMBL/GenBank/DDBJ whole genome shotgun (WGS) entry which is preliminary data.</text>
</comment>
<organism evidence="2 3">
    <name type="scientific">Rhodohalobacter mucosus</name>
    <dbReference type="NCBI Taxonomy" id="2079485"/>
    <lineage>
        <taxon>Bacteria</taxon>
        <taxon>Pseudomonadati</taxon>
        <taxon>Balneolota</taxon>
        <taxon>Balneolia</taxon>
        <taxon>Balneolales</taxon>
        <taxon>Balneolaceae</taxon>
        <taxon>Rhodohalobacter</taxon>
    </lineage>
</organism>
<dbReference type="Pfam" id="PF00144">
    <property type="entry name" value="Beta-lactamase"/>
    <property type="match status" value="1"/>
</dbReference>
<dbReference type="EMBL" id="QGGB01000007">
    <property type="protein sequence ID" value="PWN06326.1"/>
    <property type="molecule type" value="Genomic_DNA"/>
</dbReference>
<dbReference type="Proteomes" id="UP000245533">
    <property type="component" value="Unassembled WGS sequence"/>
</dbReference>
<dbReference type="SUPFAM" id="SSF56601">
    <property type="entry name" value="beta-lactamase/transpeptidase-like"/>
    <property type="match status" value="1"/>
</dbReference>
<keyword evidence="2" id="KW-0378">Hydrolase</keyword>
<keyword evidence="3" id="KW-1185">Reference proteome</keyword>
<gene>
    <name evidence="2" type="ORF">DDZ15_10925</name>
</gene>
<dbReference type="InterPro" id="IPR050491">
    <property type="entry name" value="AmpC-like"/>
</dbReference>
<dbReference type="Gene3D" id="3.40.710.10">
    <property type="entry name" value="DD-peptidase/beta-lactamase superfamily"/>
    <property type="match status" value="1"/>
</dbReference>
<protein>
    <submittedName>
        <fullName evidence="2">Serine hydrolase</fullName>
    </submittedName>
</protein>
<dbReference type="PANTHER" id="PTHR46825">
    <property type="entry name" value="D-ALANYL-D-ALANINE-CARBOXYPEPTIDASE/ENDOPEPTIDASE AMPH"/>
    <property type="match status" value="1"/>
</dbReference>
<accession>A0A316U0Q6</accession>
<dbReference type="AlphaFoldDB" id="A0A316U0Q6"/>
<evidence type="ECO:0000313" key="3">
    <source>
        <dbReference type="Proteomes" id="UP000245533"/>
    </source>
</evidence>
<proteinExistence type="predicted"/>
<evidence type="ECO:0000259" key="1">
    <source>
        <dbReference type="Pfam" id="PF00144"/>
    </source>
</evidence>